<evidence type="ECO:0000313" key="3">
    <source>
        <dbReference type="Proteomes" id="UP000316330"/>
    </source>
</evidence>
<accession>A0A559JTU6</accession>
<dbReference type="EMBL" id="VNJJ01000002">
    <property type="protein sequence ID" value="TVY03308.1"/>
    <property type="molecule type" value="Genomic_DNA"/>
</dbReference>
<keyword evidence="3" id="KW-1185">Reference proteome</keyword>
<organism evidence="2 3">
    <name type="scientific">Cohnella terricola</name>
    <dbReference type="NCBI Taxonomy" id="1289167"/>
    <lineage>
        <taxon>Bacteria</taxon>
        <taxon>Bacillati</taxon>
        <taxon>Bacillota</taxon>
        <taxon>Bacilli</taxon>
        <taxon>Bacillales</taxon>
        <taxon>Paenibacillaceae</taxon>
        <taxon>Cohnella</taxon>
    </lineage>
</organism>
<dbReference type="PROSITE" id="PS51257">
    <property type="entry name" value="PROKAR_LIPOPROTEIN"/>
    <property type="match status" value="1"/>
</dbReference>
<evidence type="ECO:0000256" key="1">
    <source>
        <dbReference type="SAM" id="SignalP"/>
    </source>
</evidence>
<keyword evidence="1" id="KW-0732">Signal</keyword>
<evidence type="ECO:0008006" key="4">
    <source>
        <dbReference type="Google" id="ProtNLM"/>
    </source>
</evidence>
<name>A0A559JTU6_9BACL</name>
<reference evidence="2 3" key="1">
    <citation type="submission" date="2019-07" db="EMBL/GenBank/DDBJ databases">
        <authorList>
            <person name="Kim J."/>
        </authorList>
    </citation>
    <scope>NUCLEOTIDE SEQUENCE [LARGE SCALE GENOMIC DNA]</scope>
    <source>
        <strain evidence="2 3">G13</strain>
    </source>
</reference>
<feature type="chain" id="PRO_5038590674" description="YtkA-like domain-containing protein" evidence="1">
    <location>
        <begin position="20"/>
        <end position="267"/>
    </location>
</feature>
<protein>
    <recommendedName>
        <fullName evidence="4">YtkA-like domain-containing protein</fullName>
    </recommendedName>
</protein>
<evidence type="ECO:0000313" key="2">
    <source>
        <dbReference type="EMBL" id="TVY03308.1"/>
    </source>
</evidence>
<dbReference type="RefSeq" id="WP_144699172.1">
    <property type="nucleotide sequence ID" value="NZ_VNJJ01000002.1"/>
</dbReference>
<dbReference type="Proteomes" id="UP000316330">
    <property type="component" value="Unassembled WGS sequence"/>
</dbReference>
<gene>
    <name evidence="2" type="ORF">FPZ45_05390</name>
</gene>
<comment type="caution">
    <text evidence="2">The sequence shown here is derived from an EMBL/GenBank/DDBJ whole genome shotgun (WGS) entry which is preliminary data.</text>
</comment>
<proteinExistence type="predicted"/>
<feature type="signal peptide" evidence="1">
    <location>
        <begin position="1"/>
        <end position="19"/>
    </location>
</feature>
<dbReference type="OrthoDB" id="128043at2"/>
<sequence>MSKRIVLIWIVSMLLSACGASDTWEDEEVHEVSHRIMADDVRADWSVAELQTPSSDKMKIIRLTIGRQDGSAIDEFDVTHDKMLHLIVVSDDLSYFDHIHPEYLGGGVFEIEHEFPQGGEYQLIADFKPVDGDATTKSQRVRIAGRQTQSVPIVPDGSLEQNADGIRVNLAIDQLTPRQDATLKFSMTDVKSGKPITDLQPYLGAIGHVVILSDDGERYLHVHAEEDQGTGPDAVFETQFPRSGVYKIWGQFQHNDQVITVPYVVKV</sequence>
<dbReference type="AlphaFoldDB" id="A0A559JTU6"/>